<evidence type="ECO:0000256" key="4">
    <source>
        <dbReference type="ARBA" id="ARBA00022840"/>
    </source>
</evidence>
<dbReference type="InterPro" id="IPR003439">
    <property type="entry name" value="ABC_transporter-like_ATP-bd"/>
</dbReference>
<dbReference type="EMBL" id="MQWB01000001">
    <property type="protein sequence ID" value="OZC04713.1"/>
    <property type="molecule type" value="Genomic_DNA"/>
</dbReference>
<dbReference type="AlphaFoldDB" id="A0A259U3W6"/>
<dbReference type="Pfam" id="PF00005">
    <property type="entry name" value="ABC_tran"/>
    <property type="match status" value="1"/>
</dbReference>
<dbReference type="PANTHER" id="PTHR43335:SF2">
    <property type="entry name" value="ABC TRANSPORTER, ATP-BINDING PROTEIN"/>
    <property type="match status" value="1"/>
</dbReference>
<sequence>MLAIQTRGLAKTYSGRPPVVALRPLDLDVQPGEIFGLLGPNGAGKTTLVKLLLGIVHPTEGEASMFGTSVTEPLARKPVGFLPENHRFPDYLTARQTLDLFARMAGADSARAPALLEKVRLAGAADRKVKTFSKGMMQRLGIAQALMAGPKLVFLDEPTDGVDPVGRREIRDLLLELAAEGVTLFLNSHLLSEIERVCTRVAIMKEGEIVRDGTVEALTQTGRLWRLRATPIPESVAHTIGGTLQPDPAPILSPEASAAAASGETPLRGYTLAAPDRAALNTALDAMRASGVEIEAVEPLRQSLEDLFVEVVSEPSGAPVADSL</sequence>
<dbReference type="CDD" id="cd03230">
    <property type="entry name" value="ABC_DR_subfamily_A"/>
    <property type="match status" value="1"/>
</dbReference>
<dbReference type="GO" id="GO:0016887">
    <property type="term" value="F:ATP hydrolysis activity"/>
    <property type="evidence" value="ECO:0007669"/>
    <property type="project" value="InterPro"/>
</dbReference>
<dbReference type="PROSITE" id="PS00211">
    <property type="entry name" value="ABC_TRANSPORTER_1"/>
    <property type="match status" value="1"/>
</dbReference>
<dbReference type="SUPFAM" id="SSF52540">
    <property type="entry name" value="P-loop containing nucleoside triphosphate hydrolases"/>
    <property type="match status" value="1"/>
</dbReference>
<feature type="domain" description="ABC transporter" evidence="5">
    <location>
        <begin position="4"/>
        <end position="231"/>
    </location>
</feature>
<evidence type="ECO:0000256" key="2">
    <source>
        <dbReference type="ARBA" id="ARBA00022448"/>
    </source>
</evidence>
<dbReference type="InParanoid" id="A0A259U3W6"/>
<reference evidence="6 7" key="1">
    <citation type="submission" date="2016-11" db="EMBL/GenBank/DDBJ databases">
        <title>Study of marine rhodopsin-containing bacteria.</title>
        <authorList>
            <person name="Yoshizawa S."/>
            <person name="Kumagai Y."/>
            <person name="Kogure K."/>
        </authorList>
    </citation>
    <scope>NUCLEOTIDE SEQUENCE [LARGE SCALE GENOMIC DNA]</scope>
    <source>
        <strain evidence="6 7">SG-29</strain>
    </source>
</reference>
<dbReference type="InterPro" id="IPR017871">
    <property type="entry name" value="ABC_transporter-like_CS"/>
</dbReference>
<dbReference type="PANTHER" id="PTHR43335">
    <property type="entry name" value="ABC TRANSPORTER, ATP-BINDING PROTEIN"/>
    <property type="match status" value="1"/>
</dbReference>
<proteinExistence type="inferred from homology"/>
<evidence type="ECO:0000313" key="6">
    <source>
        <dbReference type="EMBL" id="OZC04713.1"/>
    </source>
</evidence>
<gene>
    <name evidence="6" type="ORF">BSZ36_11965</name>
</gene>
<comment type="caution">
    <text evidence="6">The sequence shown here is derived from an EMBL/GenBank/DDBJ whole genome shotgun (WGS) entry which is preliminary data.</text>
</comment>
<name>A0A259U3W6_9BACT</name>
<protein>
    <recommendedName>
        <fullName evidence="5">ABC transporter domain-containing protein</fullName>
    </recommendedName>
</protein>
<evidence type="ECO:0000256" key="3">
    <source>
        <dbReference type="ARBA" id="ARBA00022741"/>
    </source>
</evidence>
<keyword evidence="4" id="KW-0067">ATP-binding</keyword>
<dbReference type="Gene3D" id="3.40.50.300">
    <property type="entry name" value="P-loop containing nucleotide triphosphate hydrolases"/>
    <property type="match status" value="1"/>
</dbReference>
<dbReference type="InterPro" id="IPR027417">
    <property type="entry name" value="P-loop_NTPase"/>
</dbReference>
<dbReference type="InterPro" id="IPR003593">
    <property type="entry name" value="AAA+_ATPase"/>
</dbReference>
<dbReference type="Proteomes" id="UP000216446">
    <property type="component" value="Unassembled WGS sequence"/>
</dbReference>
<dbReference type="PROSITE" id="PS50893">
    <property type="entry name" value="ABC_TRANSPORTER_2"/>
    <property type="match status" value="1"/>
</dbReference>
<evidence type="ECO:0000256" key="1">
    <source>
        <dbReference type="ARBA" id="ARBA00005417"/>
    </source>
</evidence>
<dbReference type="SMART" id="SM00382">
    <property type="entry name" value="AAA"/>
    <property type="match status" value="1"/>
</dbReference>
<organism evidence="6 7">
    <name type="scientific">Rubricoccus marinus</name>
    <dbReference type="NCBI Taxonomy" id="716817"/>
    <lineage>
        <taxon>Bacteria</taxon>
        <taxon>Pseudomonadati</taxon>
        <taxon>Rhodothermota</taxon>
        <taxon>Rhodothermia</taxon>
        <taxon>Rhodothermales</taxon>
        <taxon>Rubricoccaceae</taxon>
        <taxon>Rubricoccus</taxon>
    </lineage>
</organism>
<keyword evidence="2" id="KW-0813">Transport</keyword>
<keyword evidence="3" id="KW-0547">Nucleotide-binding</keyword>
<evidence type="ECO:0000313" key="7">
    <source>
        <dbReference type="Proteomes" id="UP000216446"/>
    </source>
</evidence>
<dbReference type="GO" id="GO:0005524">
    <property type="term" value="F:ATP binding"/>
    <property type="evidence" value="ECO:0007669"/>
    <property type="project" value="UniProtKB-KW"/>
</dbReference>
<evidence type="ECO:0000259" key="5">
    <source>
        <dbReference type="PROSITE" id="PS50893"/>
    </source>
</evidence>
<dbReference type="FunCoup" id="A0A259U3W6">
    <property type="interactions" value="254"/>
</dbReference>
<comment type="similarity">
    <text evidence="1">Belongs to the ABC transporter superfamily.</text>
</comment>
<keyword evidence="7" id="KW-1185">Reference proteome</keyword>
<accession>A0A259U3W6</accession>